<dbReference type="GO" id="GO:0009089">
    <property type="term" value="P:lysine biosynthetic process via diaminopimelate"/>
    <property type="evidence" value="ECO:0007669"/>
    <property type="project" value="TreeGrafter"/>
</dbReference>
<dbReference type="InterPro" id="IPR022644">
    <property type="entry name" value="De-COase2_N"/>
</dbReference>
<evidence type="ECO:0000256" key="2">
    <source>
        <dbReference type="ARBA" id="ARBA00022898"/>
    </source>
</evidence>
<dbReference type="SUPFAM" id="SSF50621">
    <property type="entry name" value="Alanine racemase C-terminal domain-like"/>
    <property type="match status" value="1"/>
</dbReference>
<dbReference type="InterPro" id="IPR022653">
    <property type="entry name" value="De-COase2_pyr-phos_BS"/>
</dbReference>
<dbReference type="InterPro" id="IPR009006">
    <property type="entry name" value="Ala_racemase/Decarboxylase_C"/>
</dbReference>
<evidence type="ECO:0000313" key="4">
    <source>
        <dbReference type="EMBL" id="KRG29648.1"/>
    </source>
</evidence>
<dbReference type="AlphaFoldDB" id="A0A0Q9Z9M1"/>
<sequence>MINNTKYVKGNPEGGLTPITSPWMHQLFENQKLLSELFRKFSSPINIHHLPTFASTISSYKEVFESYDLKYQIFYARKANKSKSLVKQAFGSGIGVDTASLRELEQSIALGGNGNNLVLTAAIKTKEQYSLAIQNEIPIILDNFEELEQANNIAKQLNKKAIIGIRVSGFIVEESKLYSRFGFDIEKVEQFISKKLNLGSPYQNLKLKGLHFHLDGYSTQQRGKALSDCLNLIRSLNAKAFDISFIDIGGGILMNYLESEQEWTDFETKLKNAVQNDRNQLTFNNDGLGYEMVDGKLRGSLKTYPYFNKVNGTTFIKEVLDYSNLQTGKTNAQELKELQLELRIEPGRSLLNRTGITLAKVAHRKQDAKGQWLVGLEMNMTQMMSSSKDFLLDPFIIYKDSQESNTSVDVFFTGAYCLERDVLLKRKISLPTLPKIGDFVAFVNTAGYMMHFFETEAHLFDLSTNLFLNSQGDFTLTDFIDDNAMK</sequence>
<protein>
    <submittedName>
        <fullName evidence="4">Diaminopimelate decarboxylase</fullName>
    </submittedName>
</protein>
<dbReference type="PANTHER" id="PTHR43727:SF2">
    <property type="entry name" value="GROUP IV DECARBOXYLASE"/>
    <property type="match status" value="1"/>
</dbReference>
<dbReference type="Proteomes" id="UP000051643">
    <property type="component" value="Unassembled WGS sequence"/>
</dbReference>
<dbReference type="GO" id="GO:0008836">
    <property type="term" value="F:diaminopimelate decarboxylase activity"/>
    <property type="evidence" value="ECO:0007669"/>
    <property type="project" value="TreeGrafter"/>
</dbReference>
<dbReference type="InterPro" id="IPR029066">
    <property type="entry name" value="PLP-binding_barrel"/>
</dbReference>
<dbReference type="Pfam" id="PF02784">
    <property type="entry name" value="Orn_Arg_deC_N"/>
    <property type="match status" value="1"/>
</dbReference>
<comment type="caution">
    <text evidence="4">The sequence shown here is derived from an EMBL/GenBank/DDBJ whole genome shotgun (WGS) entry which is preliminary data.</text>
</comment>
<evidence type="ECO:0000313" key="5">
    <source>
        <dbReference type="Proteomes" id="UP000051643"/>
    </source>
</evidence>
<dbReference type="PRINTS" id="PR01179">
    <property type="entry name" value="ODADCRBXLASE"/>
</dbReference>
<keyword evidence="5" id="KW-1185">Reference proteome</keyword>
<proteinExistence type="predicted"/>
<dbReference type="SUPFAM" id="SSF51419">
    <property type="entry name" value="PLP-binding barrel"/>
    <property type="match status" value="1"/>
</dbReference>
<name>A0A0Q9Z9M1_9FLAO</name>
<dbReference type="Gene3D" id="2.40.37.10">
    <property type="entry name" value="Lyase, Ornithine Decarboxylase, Chain A, domain 1"/>
    <property type="match status" value="1"/>
</dbReference>
<keyword evidence="2" id="KW-0663">Pyridoxal phosphate</keyword>
<evidence type="ECO:0000256" key="1">
    <source>
        <dbReference type="ARBA" id="ARBA00001933"/>
    </source>
</evidence>
<dbReference type="STRING" id="270918.APR42_16030"/>
<dbReference type="Gene3D" id="3.20.20.10">
    <property type="entry name" value="Alanine racemase"/>
    <property type="match status" value="1"/>
</dbReference>
<comment type="cofactor">
    <cofactor evidence="1">
        <name>pyridoxal 5'-phosphate</name>
        <dbReference type="ChEBI" id="CHEBI:597326"/>
    </cofactor>
</comment>
<reference evidence="4" key="1">
    <citation type="submission" date="2015-10" db="EMBL/GenBank/DDBJ databases">
        <title>Draft genome sequence of Salegentibacter mishustinae KCTC 12263.</title>
        <authorList>
            <person name="Lin W."/>
            <person name="Zheng Q."/>
        </authorList>
    </citation>
    <scope>NUCLEOTIDE SEQUENCE [LARGE SCALE GENOMIC DNA]</scope>
    <source>
        <strain evidence="4">KCTC 12263</strain>
    </source>
</reference>
<evidence type="ECO:0000259" key="3">
    <source>
        <dbReference type="Pfam" id="PF02784"/>
    </source>
</evidence>
<dbReference type="EMBL" id="LKTP01000007">
    <property type="protein sequence ID" value="KRG29648.1"/>
    <property type="molecule type" value="Genomic_DNA"/>
</dbReference>
<dbReference type="PANTHER" id="PTHR43727">
    <property type="entry name" value="DIAMINOPIMELATE DECARBOXYLASE"/>
    <property type="match status" value="1"/>
</dbReference>
<dbReference type="InterPro" id="IPR000183">
    <property type="entry name" value="Orn/DAP/Arg_de-COase"/>
</dbReference>
<gene>
    <name evidence="4" type="ORF">APR42_16030</name>
</gene>
<organism evidence="4 5">
    <name type="scientific">Salegentibacter mishustinae</name>
    <dbReference type="NCBI Taxonomy" id="270918"/>
    <lineage>
        <taxon>Bacteria</taxon>
        <taxon>Pseudomonadati</taxon>
        <taxon>Bacteroidota</taxon>
        <taxon>Flavobacteriia</taxon>
        <taxon>Flavobacteriales</taxon>
        <taxon>Flavobacteriaceae</taxon>
        <taxon>Salegentibacter</taxon>
    </lineage>
</organism>
<accession>A0A0Q9Z9M1</accession>
<feature type="domain" description="Orn/DAP/Arg decarboxylase 2 N-terminal" evidence="3">
    <location>
        <begin position="59"/>
        <end position="275"/>
    </location>
</feature>
<dbReference type="PROSITE" id="PS00878">
    <property type="entry name" value="ODR_DC_2_1"/>
    <property type="match status" value="1"/>
</dbReference>